<dbReference type="KEGG" id="nmv:NITMOv2_1825"/>
<accession>A0A0K2GBB7</accession>
<dbReference type="OrthoDB" id="9814012at2"/>
<keyword evidence="4 5" id="KW-0472">Membrane</keyword>
<keyword evidence="2 5" id="KW-0812">Transmembrane</keyword>
<dbReference type="InterPro" id="IPR047662">
    <property type="entry name" value="SemiSWEET"/>
</dbReference>
<feature type="transmembrane region" description="Helical" evidence="5">
    <location>
        <begin position="6"/>
        <end position="23"/>
    </location>
</feature>
<dbReference type="Gene3D" id="1.20.1280.290">
    <property type="match status" value="1"/>
</dbReference>
<dbReference type="RefSeq" id="WP_053379439.1">
    <property type="nucleotide sequence ID" value="NZ_CP011801.1"/>
</dbReference>
<dbReference type="GO" id="GO:0016020">
    <property type="term" value="C:membrane"/>
    <property type="evidence" value="ECO:0007669"/>
    <property type="project" value="UniProtKB-SubCell"/>
</dbReference>
<comment type="subcellular location">
    <subcellularLocation>
        <location evidence="1">Membrane</location>
        <topology evidence="1">Multi-pass membrane protein</topology>
    </subcellularLocation>
</comment>
<dbReference type="Pfam" id="PF04193">
    <property type="entry name" value="PQ-loop"/>
    <property type="match status" value="1"/>
</dbReference>
<protein>
    <recommendedName>
        <fullName evidence="8">MtN3 and saliva related transmembrane protein</fullName>
    </recommendedName>
</protein>
<evidence type="ECO:0000313" key="7">
    <source>
        <dbReference type="Proteomes" id="UP000069205"/>
    </source>
</evidence>
<dbReference type="AlphaFoldDB" id="A0A0K2GBB7"/>
<dbReference type="EMBL" id="CP011801">
    <property type="protein sequence ID" value="ALA58245.1"/>
    <property type="molecule type" value="Genomic_DNA"/>
</dbReference>
<sequence>MDFVTQIGSVAGALTTIAFWPQLRRTWKTRSADDVSLAMLLTFTTGVFLWFVYGWLLNAWPIIVTNAVTFLLTASILVLKLRLRS</sequence>
<keyword evidence="7" id="KW-1185">Reference proteome</keyword>
<dbReference type="GO" id="GO:0051119">
    <property type="term" value="F:sugar transmembrane transporter activity"/>
    <property type="evidence" value="ECO:0007669"/>
    <property type="project" value="InterPro"/>
</dbReference>
<dbReference type="InterPro" id="IPR006603">
    <property type="entry name" value="PQ-loop_rpt"/>
</dbReference>
<evidence type="ECO:0000256" key="5">
    <source>
        <dbReference type="SAM" id="Phobius"/>
    </source>
</evidence>
<organism evidence="6 7">
    <name type="scientific">Nitrospira moscoviensis</name>
    <dbReference type="NCBI Taxonomy" id="42253"/>
    <lineage>
        <taxon>Bacteria</taxon>
        <taxon>Pseudomonadati</taxon>
        <taxon>Nitrospirota</taxon>
        <taxon>Nitrospiria</taxon>
        <taxon>Nitrospirales</taxon>
        <taxon>Nitrospiraceae</taxon>
        <taxon>Nitrospira</taxon>
    </lineage>
</organism>
<evidence type="ECO:0000256" key="1">
    <source>
        <dbReference type="ARBA" id="ARBA00004141"/>
    </source>
</evidence>
<dbReference type="Proteomes" id="UP000069205">
    <property type="component" value="Chromosome"/>
</dbReference>
<evidence type="ECO:0000313" key="6">
    <source>
        <dbReference type="EMBL" id="ALA58245.1"/>
    </source>
</evidence>
<evidence type="ECO:0000256" key="4">
    <source>
        <dbReference type="ARBA" id="ARBA00023136"/>
    </source>
</evidence>
<name>A0A0K2GBB7_NITMO</name>
<proteinExistence type="predicted"/>
<evidence type="ECO:0008006" key="8">
    <source>
        <dbReference type="Google" id="ProtNLM"/>
    </source>
</evidence>
<feature type="transmembrane region" description="Helical" evidence="5">
    <location>
        <begin position="35"/>
        <end position="53"/>
    </location>
</feature>
<dbReference type="PATRIC" id="fig|42253.5.peg.1795"/>
<evidence type="ECO:0000256" key="2">
    <source>
        <dbReference type="ARBA" id="ARBA00022692"/>
    </source>
</evidence>
<keyword evidence="3 5" id="KW-1133">Transmembrane helix</keyword>
<feature type="transmembrane region" description="Helical" evidence="5">
    <location>
        <begin position="59"/>
        <end position="79"/>
    </location>
</feature>
<reference evidence="6 7" key="1">
    <citation type="journal article" date="2015" name="Proc. Natl. Acad. Sci. U.S.A.">
        <title>Expanded metabolic versatility of ubiquitous nitrite-oxidizing bacteria from the genus Nitrospira.</title>
        <authorList>
            <person name="Koch H."/>
            <person name="Lucker S."/>
            <person name="Albertsen M."/>
            <person name="Kitzinger K."/>
            <person name="Herbold C."/>
            <person name="Spieck E."/>
            <person name="Nielsen P.H."/>
            <person name="Wagner M."/>
            <person name="Daims H."/>
        </authorList>
    </citation>
    <scope>NUCLEOTIDE SEQUENCE [LARGE SCALE GENOMIC DNA]</scope>
    <source>
        <strain evidence="6 7">NSP M-1</strain>
    </source>
</reference>
<dbReference type="NCBIfam" id="NF037968">
    <property type="entry name" value="SemiSWEET_2"/>
    <property type="match status" value="1"/>
</dbReference>
<gene>
    <name evidence="6" type="ORF">NITMOv2_1825</name>
</gene>
<evidence type="ECO:0000256" key="3">
    <source>
        <dbReference type="ARBA" id="ARBA00022989"/>
    </source>
</evidence>